<gene>
    <name evidence="10 13" type="primary">idi</name>
    <name evidence="13" type="ORF">GORHZ_217_00250</name>
</gene>
<dbReference type="GO" id="GO:0005737">
    <property type="term" value="C:cytoplasm"/>
    <property type="evidence" value="ECO:0007669"/>
    <property type="project" value="UniProtKB-SubCell"/>
</dbReference>
<evidence type="ECO:0000256" key="6">
    <source>
        <dbReference type="ARBA" id="ARBA00022842"/>
    </source>
</evidence>
<dbReference type="GO" id="GO:0008299">
    <property type="term" value="P:isoprenoid biosynthetic process"/>
    <property type="evidence" value="ECO:0007669"/>
    <property type="project" value="UniProtKB-UniRule"/>
</dbReference>
<sequence length="182" mass="20210">MDQDLVVLVDDDGNACGTADRVAVHGPDTPLHYAFSCHLVDENGRLLITRRALGKKTWPGVWTNSFCGHPRPGETAENALHRYSRRELGVDVDDVRPILPDFRYRAVDAGGVVENEICPVFLARPLGHVEPNPDEVMECAWASVDDIWAIAHRTPWLLSPWFVEQVHALGPAADAYPRRAAL</sequence>
<dbReference type="RefSeq" id="WP_006338507.1">
    <property type="nucleotide sequence ID" value="NZ_BAHC01000217.1"/>
</dbReference>
<dbReference type="FunFam" id="3.90.79.10:FF:000009">
    <property type="entry name" value="Isopentenyl-diphosphate Delta-isomerase"/>
    <property type="match status" value="1"/>
</dbReference>
<comment type="function">
    <text evidence="10">Catalyzes the 1,3-allylic rearrangement of the homoallylic substrate isopentenyl (IPP) to its highly electrophilic allylic isomer, dimethylallyl diphosphate (DMAPP).</text>
</comment>
<dbReference type="Proteomes" id="UP000008363">
    <property type="component" value="Unassembled WGS sequence"/>
</dbReference>
<evidence type="ECO:0000313" key="13">
    <source>
        <dbReference type="EMBL" id="GAB93397.1"/>
    </source>
</evidence>
<dbReference type="InterPro" id="IPR011876">
    <property type="entry name" value="IsopentenylPP_isomerase_typ1"/>
</dbReference>
<dbReference type="GO" id="GO:0004452">
    <property type="term" value="F:isopentenyl-diphosphate delta-isomerase activity"/>
    <property type="evidence" value="ECO:0007669"/>
    <property type="project" value="UniProtKB-UniRule"/>
</dbReference>
<evidence type="ECO:0000256" key="4">
    <source>
        <dbReference type="ARBA" id="ARBA00022490"/>
    </source>
</evidence>
<dbReference type="InterPro" id="IPR056375">
    <property type="entry name" value="Idi_bact"/>
</dbReference>
<name>K6WMP3_9ACTN</name>
<dbReference type="Gene3D" id="3.90.79.10">
    <property type="entry name" value="Nucleoside Triphosphate Pyrophosphohydrolase"/>
    <property type="match status" value="1"/>
</dbReference>
<evidence type="ECO:0000259" key="12">
    <source>
        <dbReference type="PROSITE" id="PS51462"/>
    </source>
</evidence>
<dbReference type="EC" id="5.3.3.2" evidence="3 10"/>
<dbReference type="HAMAP" id="MF_00202">
    <property type="entry name" value="Idi"/>
    <property type="match status" value="1"/>
</dbReference>
<keyword evidence="5 10" id="KW-0479">Metal-binding</keyword>
<evidence type="ECO:0000313" key="14">
    <source>
        <dbReference type="Proteomes" id="UP000008363"/>
    </source>
</evidence>
<dbReference type="PIRSF" id="PIRSF018427">
    <property type="entry name" value="Isopntndiph_ism"/>
    <property type="match status" value="1"/>
</dbReference>
<proteinExistence type="inferred from homology"/>
<comment type="subcellular location">
    <subcellularLocation>
        <location evidence="10">Cytoplasm</location>
    </subcellularLocation>
</comment>
<dbReference type="SUPFAM" id="SSF55811">
    <property type="entry name" value="Nudix"/>
    <property type="match status" value="1"/>
</dbReference>
<feature type="active site" evidence="10 11">
    <location>
        <position position="67"/>
    </location>
</feature>
<keyword evidence="9 10" id="KW-0413">Isomerase</keyword>
<evidence type="ECO:0000256" key="7">
    <source>
        <dbReference type="ARBA" id="ARBA00023211"/>
    </source>
</evidence>
<evidence type="ECO:0000256" key="8">
    <source>
        <dbReference type="ARBA" id="ARBA00023229"/>
    </source>
</evidence>
<keyword evidence="4 10" id="KW-0963">Cytoplasm</keyword>
<reference evidence="13 14" key="1">
    <citation type="submission" date="2012-08" db="EMBL/GenBank/DDBJ databases">
        <title>Whole genome shotgun sequence of Gordonia rhizosphera NBRC 16068.</title>
        <authorList>
            <person name="Takarada H."/>
            <person name="Isaki S."/>
            <person name="Hosoyama A."/>
            <person name="Tsuchikane K."/>
            <person name="Katsumata H."/>
            <person name="Baba S."/>
            <person name="Ohji S."/>
            <person name="Yamazaki S."/>
            <person name="Fujita N."/>
        </authorList>
    </citation>
    <scope>NUCLEOTIDE SEQUENCE [LARGE SCALE GENOMIC DNA]</scope>
    <source>
        <strain evidence="13 14">NBRC 16068</strain>
    </source>
</reference>
<protein>
    <recommendedName>
        <fullName evidence="3 10">Isopentenyl-diphosphate Delta-isomerase</fullName>
        <shortName evidence="10">IPP isomerase</shortName>
        <ecNumber evidence="3 10">5.3.3.2</ecNumber>
    </recommendedName>
    <alternativeName>
        <fullName evidence="10">IPP:DMAPP isomerase</fullName>
    </alternativeName>
    <alternativeName>
        <fullName evidence="10">Isopentenyl pyrophosphate isomerase</fullName>
    </alternativeName>
</protein>
<dbReference type="CDD" id="cd02885">
    <property type="entry name" value="NUDIX_IPP_Isomerase"/>
    <property type="match status" value="1"/>
</dbReference>
<dbReference type="GO" id="GO:0046872">
    <property type="term" value="F:metal ion binding"/>
    <property type="evidence" value="ECO:0007669"/>
    <property type="project" value="UniProtKB-KW"/>
</dbReference>
<keyword evidence="7 10" id="KW-0464">Manganese</keyword>
<evidence type="ECO:0000256" key="3">
    <source>
        <dbReference type="ARBA" id="ARBA00012057"/>
    </source>
</evidence>
<feature type="binding site" evidence="10">
    <location>
        <position position="87"/>
    </location>
    <ligand>
        <name>Mg(2+)</name>
        <dbReference type="ChEBI" id="CHEBI:18420"/>
    </ligand>
</feature>
<evidence type="ECO:0000256" key="2">
    <source>
        <dbReference type="ARBA" id="ARBA00007579"/>
    </source>
</evidence>
<keyword evidence="6 10" id="KW-0460">Magnesium</keyword>
<dbReference type="STRING" id="1108045.GORHZ_217_00250"/>
<keyword evidence="14" id="KW-1185">Reference proteome</keyword>
<comment type="cofactor">
    <cofactor evidence="10">
        <name>Mn(2+)</name>
        <dbReference type="ChEBI" id="CHEBI:29035"/>
    </cofactor>
    <text evidence="10">Binds 1 Mn(2+) ion per subunit.</text>
</comment>
<feature type="binding site" evidence="10">
    <location>
        <position position="69"/>
    </location>
    <ligand>
        <name>Mn(2+)</name>
        <dbReference type="ChEBI" id="CHEBI:29035"/>
    </ligand>
</feature>
<dbReference type="Pfam" id="PF00293">
    <property type="entry name" value="NUDIX"/>
    <property type="match status" value="1"/>
</dbReference>
<dbReference type="UniPathway" id="UPA00059">
    <property type="reaction ID" value="UER00104"/>
</dbReference>
<feature type="binding site" evidence="10">
    <location>
        <position position="32"/>
    </location>
    <ligand>
        <name>Mn(2+)</name>
        <dbReference type="ChEBI" id="CHEBI:29035"/>
    </ligand>
</feature>
<dbReference type="InterPro" id="IPR015797">
    <property type="entry name" value="NUDIX_hydrolase-like_dom_sf"/>
</dbReference>
<organism evidence="13 14">
    <name type="scientific">Gordonia rhizosphera NBRC 16068</name>
    <dbReference type="NCBI Taxonomy" id="1108045"/>
    <lineage>
        <taxon>Bacteria</taxon>
        <taxon>Bacillati</taxon>
        <taxon>Actinomycetota</taxon>
        <taxon>Actinomycetes</taxon>
        <taxon>Mycobacteriales</taxon>
        <taxon>Gordoniaceae</taxon>
        <taxon>Gordonia</taxon>
    </lineage>
</organism>
<dbReference type="PANTHER" id="PTHR10885:SF0">
    <property type="entry name" value="ISOPENTENYL-DIPHOSPHATE DELTA-ISOMERASE"/>
    <property type="match status" value="1"/>
</dbReference>
<evidence type="ECO:0000256" key="10">
    <source>
        <dbReference type="HAMAP-Rule" id="MF_00202"/>
    </source>
</evidence>
<dbReference type="NCBIfam" id="TIGR02150">
    <property type="entry name" value="IPP_isom_1"/>
    <property type="match status" value="1"/>
</dbReference>
<dbReference type="PANTHER" id="PTHR10885">
    <property type="entry name" value="ISOPENTENYL-DIPHOSPHATE DELTA-ISOMERASE"/>
    <property type="match status" value="1"/>
</dbReference>
<dbReference type="AlphaFoldDB" id="K6WMP3"/>
<feature type="binding site" evidence="10">
    <location>
        <position position="25"/>
    </location>
    <ligand>
        <name>Mn(2+)</name>
        <dbReference type="ChEBI" id="CHEBI:29035"/>
    </ligand>
</feature>
<evidence type="ECO:0000256" key="11">
    <source>
        <dbReference type="PIRSR" id="PIRSR018427-1"/>
    </source>
</evidence>
<accession>K6WMP3</accession>
<comment type="pathway">
    <text evidence="1 10">Isoprenoid biosynthesis; dimethylallyl diphosphate biosynthesis; dimethylallyl diphosphate from isopentenyl diphosphate: step 1/1.</text>
</comment>
<dbReference type="EMBL" id="BAHC01000217">
    <property type="protein sequence ID" value="GAB93397.1"/>
    <property type="molecule type" value="Genomic_DNA"/>
</dbReference>
<keyword evidence="8 10" id="KW-0414">Isoprene biosynthesis</keyword>
<dbReference type="NCBIfam" id="NF002995">
    <property type="entry name" value="PRK03759.1"/>
    <property type="match status" value="1"/>
</dbReference>
<comment type="caution">
    <text evidence="13">The sequence shown here is derived from an EMBL/GenBank/DDBJ whole genome shotgun (WGS) entry which is preliminary data.</text>
</comment>
<dbReference type="eggNOG" id="COG1443">
    <property type="taxonomic scope" value="Bacteria"/>
</dbReference>
<evidence type="ECO:0000256" key="1">
    <source>
        <dbReference type="ARBA" id="ARBA00004826"/>
    </source>
</evidence>
<feature type="binding site" evidence="10">
    <location>
        <position position="116"/>
    </location>
    <ligand>
        <name>Mn(2+)</name>
        <dbReference type="ChEBI" id="CHEBI:29035"/>
    </ligand>
</feature>
<evidence type="ECO:0000256" key="5">
    <source>
        <dbReference type="ARBA" id="ARBA00022723"/>
    </source>
</evidence>
<feature type="domain" description="Nudix hydrolase" evidence="12">
    <location>
        <begin position="30"/>
        <end position="164"/>
    </location>
</feature>
<dbReference type="GO" id="GO:0050992">
    <property type="term" value="P:dimethylallyl diphosphate biosynthetic process"/>
    <property type="evidence" value="ECO:0007669"/>
    <property type="project" value="UniProtKB-UniRule"/>
</dbReference>
<dbReference type="PROSITE" id="PS51462">
    <property type="entry name" value="NUDIX"/>
    <property type="match status" value="1"/>
</dbReference>
<evidence type="ECO:0000256" key="9">
    <source>
        <dbReference type="ARBA" id="ARBA00023235"/>
    </source>
</evidence>
<comment type="similarity">
    <text evidence="2 10">Belongs to the IPP isomerase type 1 family.</text>
</comment>
<comment type="catalytic activity">
    <reaction evidence="10">
        <text>isopentenyl diphosphate = dimethylallyl diphosphate</text>
        <dbReference type="Rhea" id="RHEA:23284"/>
        <dbReference type="ChEBI" id="CHEBI:57623"/>
        <dbReference type="ChEBI" id="CHEBI:128769"/>
        <dbReference type="EC" id="5.3.3.2"/>
    </reaction>
</comment>
<comment type="cofactor">
    <cofactor evidence="10">
        <name>Mg(2+)</name>
        <dbReference type="ChEBI" id="CHEBI:18420"/>
    </cofactor>
    <text evidence="10">Binds 1 Mg(2+) ion per subunit. The magnesium ion binds only when substrate is bound.</text>
</comment>
<feature type="binding site" evidence="10">
    <location>
        <position position="114"/>
    </location>
    <ligand>
        <name>Mn(2+)</name>
        <dbReference type="ChEBI" id="CHEBI:29035"/>
    </ligand>
</feature>
<feature type="active site" evidence="10 11">
    <location>
        <position position="116"/>
    </location>
</feature>
<dbReference type="InterPro" id="IPR000086">
    <property type="entry name" value="NUDIX_hydrolase_dom"/>
</dbReference>